<keyword evidence="2" id="KW-1185">Reference proteome</keyword>
<sequence>MVAAVALAGSVAIPEGYPADLLWEFRRGSLLVQAALWGSLAAGFALSGGREAERAG</sequence>
<protein>
    <submittedName>
        <fullName evidence="1">CbtA family protein</fullName>
    </submittedName>
</protein>
<accession>A0ABY7M722</accession>
<dbReference type="Pfam" id="PF09490">
    <property type="entry name" value="CbtA"/>
    <property type="match status" value="1"/>
</dbReference>
<dbReference type="InterPro" id="IPR012666">
    <property type="entry name" value="CbtA_put"/>
</dbReference>
<name>A0ABY7M722_9CHLR</name>
<evidence type="ECO:0000313" key="2">
    <source>
        <dbReference type="Proteomes" id="UP001212803"/>
    </source>
</evidence>
<evidence type="ECO:0000313" key="1">
    <source>
        <dbReference type="EMBL" id="WBL36316.1"/>
    </source>
</evidence>
<dbReference type="RefSeq" id="WP_270056840.1">
    <property type="nucleotide sequence ID" value="NZ_CP115149.1"/>
</dbReference>
<dbReference type="EMBL" id="CP115149">
    <property type="protein sequence ID" value="WBL36316.1"/>
    <property type="molecule type" value="Genomic_DNA"/>
</dbReference>
<gene>
    <name evidence="1" type="ORF">O0235_01655</name>
</gene>
<reference evidence="1 2" key="1">
    <citation type="journal article" date="2023" name="ISME J.">
        <title>Thermophilic Dehalococcoidia with unusual traits shed light on an unexpected past.</title>
        <authorList>
            <person name="Palmer M."/>
            <person name="Covington J.K."/>
            <person name="Zhou E.M."/>
            <person name="Thomas S.C."/>
            <person name="Habib N."/>
            <person name="Seymour C.O."/>
            <person name="Lai D."/>
            <person name="Johnston J."/>
            <person name="Hashimi A."/>
            <person name="Jiao J.Y."/>
            <person name="Muok A.R."/>
            <person name="Liu L."/>
            <person name="Xian W.D."/>
            <person name="Zhi X.Y."/>
            <person name="Li M.M."/>
            <person name="Silva L.P."/>
            <person name="Bowen B.P."/>
            <person name="Louie K."/>
            <person name="Briegel A."/>
            <person name="Pett-Ridge J."/>
            <person name="Weber P.K."/>
            <person name="Tocheva E.I."/>
            <person name="Woyke T."/>
            <person name="Northen T.R."/>
            <person name="Mayali X."/>
            <person name="Li W.J."/>
            <person name="Hedlund B.P."/>
        </authorList>
    </citation>
    <scope>NUCLEOTIDE SEQUENCE [LARGE SCALE GENOMIC DNA]</scope>
    <source>
        <strain evidence="1 2">YIM 72310</strain>
    </source>
</reference>
<proteinExistence type="predicted"/>
<dbReference type="Proteomes" id="UP001212803">
    <property type="component" value="Chromosome"/>
</dbReference>
<organism evidence="1 2">
    <name type="scientific">Tepidiforma flava</name>
    <dbReference type="NCBI Taxonomy" id="3004094"/>
    <lineage>
        <taxon>Bacteria</taxon>
        <taxon>Bacillati</taxon>
        <taxon>Chloroflexota</taxon>
        <taxon>Tepidiformia</taxon>
        <taxon>Tepidiformales</taxon>
        <taxon>Tepidiformaceae</taxon>
        <taxon>Tepidiforma</taxon>
    </lineage>
</organism>